<name>A0AAJ2U5W1_ALKPS</name>
<sequence>LVSFVLFILTVMLLEFFQNYTIEETKSNLTNTAQKIARILEEHPKDKQSIGLEISWEVIDKVTKVVIIKNDHEVYYSPNTESDQK</sequence>
<dbReference type="Pfam" id="PF18698">
    <property type="entry name" value="HisK_sensor"/>
    <property type="match status" value="1"/>
</dbReference>
<dbReference type="AlphaFoldDB" id="A0AAJ2U5W1"/>
<gene>
    <name evidence="2" type="ORF">RYX45_23290</name>
</gene>
<dbReference type="EMBL" id="JAWJAY010000919">
    <property type="protein sequence ID" value="MDV2888091.1"/>
    <property type="molecule type" value="Genomic_DNA"/>
</dbReference>
<dbReference type="InterPro" id="IPR041328">
    <property type="entry name" value="HisK_sensor"/>
</dbReference>
<feature type="domain" description="ResE histidine kinase sensor" evidence="1">
    <location>
        <begin position="22"/>
        <end position="84"/>
    </location>
</feature>
<evidence type="ECO:0000313" key="3">
    <source>
        <dbReference type="Proteomes" id="UP001285636"/>
    </source>
</evidence>
<dbReference type="GO" id="GO:0016301">
    <property type="term" value="F:kinase activity"/>
    <property type="evidence" value="ECO:0007669"/>
    <property type="project" value="UniProtKB-KW"/>
</dbReference>
<proteinExistence type="predicted"/>
<keyword evidence="2" id="KW-0808">Transferase</keyword>
<keyword evidence="2" id="KW-0418">Kinase</keyword>
<protein>
    <submittedName>
        <fullName evidence="2">PAS domain-containing sensor histidine kinase</fullName>
    </submittedName>
</protein>
<comment type="caution">
    <text evidence="2">The sequence shown here is derived from an EMBL/GenBank/DDBJ whole genome shotgun (WGS) entry which is preliminary data.</text>
</comment>
<evidence type="ECO:0000313" key="2">
    <source>
        <dbReference type="EMBL" id="MDV2888091.1"/>
    </source>
</evidence>
<reference evidence="2" key="1">
    <citation type="submission" date="2023-10" db="EMBL/GenBank/DDBJ databases">
        <title>Screening of Alkalihalophilus pseudofirmusBZ-TG-HK211 and Its Alleviation of Salt Stress on Rapeseed Growth.</title>
        <authorList>
            <person name="Zhao B."/>
            <person name="Guo T."/>
        </authorList>
    </citation>
    <scope>NUCLEOTIDE SEQUENCE</scope>
    <source>
        <strain evidence="2">BZ-TG-HK211</strain>
    </source>
</reference>
<accession>A0AAJ2U5W1</accession>
<evidence type="ECO:0000259" key="1">
    <source>
        <dbReference type="Pfam" id="PF18698"/>
    </source>
</evidence>
<feature type="non-terminal residue" evidence="2">
    <location>
        <position position="1"/>
    </location>
</feature>
<dbReference type="Proteomes" id="UP001285636">
    <property type="component" value="Unassembled WGS sequence"/>
</dbReference>
<organism evidence="2 3">
    <name type="scientific">Alkalihalophilus pseudofirmus</name>
    <name type="common">Bacillus pseudofirmus</name>
    <dbReference type="NCBI Taxonomy" id="79885"/>
    <lineage>
        <taxon>Bacteria</taxon>
        <taxon>Bacillati</taxon>
        <taxon>Bacillota</taxon>
        <taxon>Bacilli</taxon>
        <taxon>Bacillales</taxon>
        <taxon>Bacillaceae</taxon>
        <taxon>Alkalihalophilus</taxon>
    </lineage>
</organism>
<feature type="non-terminal residue" evidence="2">
    <location>
        <position position="85"/>
    </location>
</feature>